<dbReference type="EMBL" id="CP003789">
    <property type="protein sequence ID" value="AGA64655.1"/>
    <property type="molecule type" value="Genomic_DNA"/>
</dbReference>
<protein>
    <submittedName>
        <fullName evidence="1">Uncharacterized protein</fullName>
    </submittedName>
</protein>
<dbReference type="Proteomes" id="UP000010799">
    <property type="component" value="Chromosome"/>
</dbReference>
<evidence type="ECO:0000313" key="1">
    <source>
        <dbReference type="EMBL" id="AGA64655.1"/>
    </source>
</evidence>
<dbReference type="RefSeq" id="WP_015273082.1">
    <property type="nucleotide sequence ID" value="NC_019907.1"/>
</dbReference>
<keyword evidence="2" id="KW-1185">Reference proteome</keyword>
<organism evidence="1 2">
    <name type="scientific">Liberibacter crescens (strain BT-1)</name>
    <dbReference type="NCBI Taxonomy" id="1215343"/>
    <lineage>
        <taxon>Bacteria</taxon>
        <taxon>Pseudomonadati</taxon>
        <taxon>Pseudomonadota</taxon>
        <taxon>Alphaproteobacteria</taxon>
        <taxon>Hyphomicrobiales</taxon>
        <taxon>Rhizobiaceae</taxon>
        <taxon>Liberibacter</taxon>
    </lineage>
</organism>
<accession>L0EUY8</accession>
<dbReference type="PATRIC" id="fig|1215343.11.peg.679"/>
<dbReference type="HOGENOM" id="CLU_3253578_0_0_5"/>
<gene>
    <name evidence="1" type="ordered locus">B488_06630</name>
</gene>
<evidence type="ECO:0000313" key="2">
    <source>
        <dbReference type="Proteomes" id="UP000010799"/>
    </source>
</evidence>
<name>L0EUY8_LIBCB</name>
<dbReference type="STRING" id="1215343.B488_06630"/>
<dbReference type="AlphaFoldDB" id="L0EUY8"/>
<sequence>MKSEGDSAEWLKVQNRLLQFKEMISVYGERKAFSLIIEQGRG</sequence>
<reference evidence="1 2" key="1">
    <citation type="journal article" date="2012" name="Stand. Genomic Sci.">
        <title>Complete genome sequence of Liberibacter crescens BT-1.</title>
        <authorList>
            <person name="Leonard M.T."/>
            <person name="Fagen J.R."/>
            <person name="Davis-Richardson A.G."/>
            <person name="Davis M.J."/>
            <person name="Triplett E.W."/>
        </authorList>
    </citation>
    <scope>NUCLEOTIDE SEQUENCE [LARGE SCALE GENOMIC DNA]</scope>
    <source>
        <strain evidence="1 2">BT-1</strain>
    </source>
</reference>
<proteinExistence type="predicted"/>
<dbReference type="KEGG" id="lcc:B488_06630"/>